<gene>
    <name evidence="1" type="ORF">AACH06_04980</name>
</gene>
<protein>
    <submittedName>
        <fullName evidence="1">DUF535 family protein</fullName>
    </submittedName>
</protein>
<dbReference type="InterPro" id="IPR007488">
    <property type="entry name" value="DUF535"/>
</dbReference>
<proteinExistence type="predicted"/>
<reference evidence="1 2" key="1">
    <citation type="submission" date="2024-04" db="EMBL/GenBank/DDBJ databases">
        <title>Novel species of the genus Ideonella isolated from streams.</title>
        <authorList>
            <person name="Lu H."/>
        </authorList>
    </citation>
    <scope>NUCLEOTIDE SEQUENCE [LARGE SCALE GENOMIC DNA]</scope>
    <source>
        <strain evidence="1 2">DXS29W</strain>
    </source>
</reference>
<dbReference type="PANTHER" id="PTHR38785">
    <property type="entry name" value="HOMOLOG OF VIRK"/>
    <property type="match status" value="1"/>
</dbReference>
<dbReference type="EMBL" id="JBBUTG010000002">
    <property type="protein sequence ID" value="MEK8030169.1"/>
    <property type="molecule type" value="Genomic_DNA"/>
</dbReference>
<dbReference type="PANTHER" id="PTHR38785:SF1">
    <property type="entry name" value="HOMOLOG OF VIRK"/>
    <property type="match status" value="1"/>
</dbReference>
<organism evidence="1 2">
    <name type="scientific">Ideonella lacteola</name>
    <dbReference type="NCBI Taxonomy" id="2984193"/>
    <lineage>
        <taxon>Bacteria</taxon>
        <taxon>Pseudomonadati</taxon>
        <taxon>Pseudomonadota</taxon>
        <taxon>Betaproteobacteria</taxon>
        <taxon>Burkholderiales</taxon>
        <taxon>Sphaerotilaceae</taxon>
        <taxon>Ideonella</taxon>
    </lineage>
</organism>
<evidence type="ECO:0000313" key="2">
    <source>
        <dbReference type="Proteomes" id="UP001371218"/>
    </source>
</evidence>
<sequence length="328" mass="38008">MSAFAPSELGAMPNFAEPAVAVWKAIWRNARQVYPSSHPMSWVRRARFCANAWMCRREWRALRHVPPQSELGKMMQARRDMAHILAWPYLHRAWSIRHRVETVVAHYRHVERHAWLQIPLGTRQLLAHVGPAEEGLTLQLDQPEWMSQEGELTLSLFEGTMRLYSVAFSIGRRKGRPTLYIGAIQGRSTKGITERYAELTKRLHGCRPRDLVLLATLFLAEAMDIERVYAISDYYRHYRHARMLARLDKNVPTADYDEIWRDRGGVETVDGFFAIETAYQPRPLETVATKKRAMYRRRYEMLGAVRESLHGAARANQPPAQLQHEPAL</sequence>
<keyword evidence="2" id="KW-1185">Reference proteome</keyword>
<dbReference type="Proteomes" id="UP001371218">
    <property type="component" value="Unassembled WGS sequence"/>
</dbReference>
<dbReference type="Pfam" id="PF04393">
    <property type="entry name" value="DUF535"/>
    <property type="match status" value="1"/>
</dbReference>
<dbReference type="RefSeq" id="WP_341424519.1">
    <property type="nucleotide sequence ID" value="NZ_JBBUTG010000002.1"/>
</dbReference>
<name>A0ABU9BK88_9BURK</name>
<evidence type="ECO:0000313" key="1">
    <source>
        <dbReference type="EMBL" id="MEK8030169.1"/>
    </source>
</evidence>
<accession>A0ABU9BK88</accession>
<comment type="caution">
    <text evidence="1">The sequence shown here is derived from an EMBL/GenBank/DDBJ whole genome shotgun (WGS) entry which is preliminary data.</text>
</comment>